<accession>A0A0N5C0I4</accession>
<reference evidence="15" key="1">
    <citation type="submission" date="2017-02" db="UniProtKB">
        <authorList>
            <consortium name="WormBaseParasite"/>
        </authorList>
    </citation>
    <scope>IDENTIFICATION</scope>
</reference>
<dbReference type="Gene3D" id="3.10.10.10">
    <property type="entry name" value="HIV Type 1 Reverse Transcriptase, subunit A, domain 1"/>
    <property type="match status" value="1"/>
</dbReference>
<protein>
    <recommendedName>
        <fullName evidence="1">RNA-directed DNA polymerase</fullName>
        <ecNumber evidence="1">2.7.7.49</ecNumber>
    </recommendedName>
</protein>
<dbReference type="EC" id="2.7.7.49" evidence="1"/>
<dbReference type="Gene3D" id="4.10.60.10">
    <property type="entry name" value="Zinc finger, CCHC-type"/>
    <property type="match status" value="1"/>
</dbReference>
<keyword evidence="11" id="KW-0862">Zinc</keyword>
<dbReference type="CDD" id="cd01647">
    <property type="entry name" value="RT_LTR"/>
    <property type="match status" value="1"/>
</dbReference>
<dbReference type="PANTHER" id="PTHR37984">
    <property type="entry name" value="PROTEIN CBG26694"/>
    <property type="match status" value="1"/>
</dbReference>
<dbReference type="Pfam" id="PF17919">
    <property type="entry name" value="RT_RNaseH_2"/>
    <property type="match status" value="1"/>
</dbReference>
<dbReference type="GO" id="GO:0004519">
    <property type="term" value="F:endonuclease activity"/>
    <property type="evidence" value="ECO:0007669"/>
    <property type="project" value="UniProtKB-KW"/>
</dbReference>
<evidence type="ECO:0000256" key="8">
    <source>
        <dbReference type="ARBA" id="ARBA00022918"/>
    </source>
</evidence>
<proteinExistence type="predicted"/>
<dbReference type="Gene3D" id="3.10.20.370">
    <property type="match status" value="1"/>
</dbReference>
<keyword evidence="2" id="KW-0645">Protease</keyword>
<evidence type="ECO:0000259" key="12">
    <source>
        <dbReference type="PROSITE" id="PS50158"/>
    </source>
</evidence>
<organism evidence="14 15">
    <name type="scientific">Strongyloides papillosus</name>
    <name type="common">Intestinal threadworm</name>
    <dbReference type="NCBI Taxonomy" id="174720"/>
    <lineage>
        <taxon>Eukaryota</taxon>
        <taxon>Metazoa</taxon>
        <taxon>Ecdysozoa</taxon>
        <taxon>Nematoda</taxon>
        <taxon>Chromadorea</taxon>
        <taxon>Rhabditida</taxon>
        <taxon>Tylenchina</taxon>
        <taxon>Panagrolaimomorpha</taxon>
        <taxon>Strongyloidoidea</taxon>
        <taxon>Strongyloididae</taxon>
        <taxon>Strongyloides</taxon>
    </lineage>
</organism>
<evidence type="ECO:0000256" key="11">
    <source>
        <dbReference type="PROSITE-ProRule" id="PRU00047"/>
    </source>
</evidence>
<dbReference type="Gene3D" id="3.30.70.270">
    <property type="match status" value="2"/>
</dbReference>
<dbReference type="InterPro" id="IPR041577">
    <property type="entry name" value="RT_RNaseH_2"/>
</dbReference>
<evidence type="ECO:0000256" key="6">
    <source>
        <dbReference type="ARBA" id="ARBA00022750"/>
    </source>
</evidence>
<evidence type="ECO:0000259" key="13">
    <source>
        <dbReference type="PROSITE" id="PS50878"/>
    </source>
</evidence>
<dbReference type="PROSITE" id="PS50158">
    <property type="entry name" value="ZF_CCHC"/>
    <property type="match status" value="1"/>
</dbReference>
<evidence type="ECO:0000256" key="7">
    <source>
        <dbReference type="ARBA" id="ARBA00022759"/>
    </source>
</evidence>
<dbReference type="CDD" id="cd09274">
    <property type="entry name" value="RNase_HI_RT_Ty3"/>
    <property type="match status" value="1"/>
</dbReference>
<dbReference type="WBParaSite" id="SPAL_0001151200.1">
    <property type="protein sequence ID" value="SPAL_0001151200.1"/>
    <property type="gene ID" value="SPAL_0001151200"/>
</dbReference>
<dbReference type="FunFam" id="3.30.70.270:FF:000020">
    <property type="entry name" value="Transposon Tf2-6 polyprotein-like Protein"/>
    <property type="match status" value="1"/>
</dbReference>
<dbReference type="GO" id="GO:0003964">
    <property type="term" value="F:RNA-directed DNA polymerase activity"/>
    <property type="evidence" value="ECO:0007669"/>
    <property type="project" value="UniProtKB-KW"/>
</dbReference>
<evidence type="ECO:0000313" key="15">
    <source>
        <dbReference type="WBParaSite" id="SPAL_0001151200.1"/>
    </source>
</evidence>
<feature type="domain" description="CCHC-type" evidence="12">
    <location>
        <begin position="253"/>
        <end position="266"/>
    </location>
</feature>
<dbReference type="InterPro" id="IPR001878">
    <property type="entry name" value="Znf_CCHC"/>
</dbReference>
<dbReference type="GO" id="GO:0008270">
    <property type="term" value="F:zinc ion binding"/>
    <property type="evidence" value="ECO:0007669"/>
    <property type="project" value="UniProtKB-KW"/>
</dbReference>
<dbReference type="SUPFAM" id="SSF57756">
    <property type="entry name" value="Retrovirus zinc finger-like domains"/>
    <property type="match status" value="1"/>
</dbReference>
<dbReference type="SUPFAM" id="SSF56672">
    <property type="entry name" value="DNA/RNA polymerases"/>
    <property type="match status" value="1"/>
</dbReference>
<keyword evidence="11" id="KW-0863">Zinc-finger</keyword>
<dbReference type="Gene3D" id="2.40.70.10">
    <property type="entry name" value="Acid Proteases"/>
    <property type="match status" value="1"/>
</dbReference>
<keyword evidence="9" id="KW-0238">DNA-binding</keyword>
<evidence type="ECO:0000256" key="9">
    <source>
        <dbReference type="ARBA" id="ARBA00023125"/>
    </source>
</evidence>
<keyword evidence="8" id="KW-0695">RNA-directed DNA polymerase</keyword>
<sequence length="1747" mass="201059">MDSIRSSKKDLDGAVALDHFLKRGQVDLNVGVVRGFFSRNIKAIFTRIPSRRVRERNHREELKDFMSTLLGVPPGNTVSQSFEANRARWPTSSFGHLLDITISDCLTMLSNQVDHNALRHMRQEKEESIMAFNTRFYQRMTEIYPEYDRRITEEFSGEDAIFSPTELRSRVQIYNDYVTALKKPIAEKIPYVDGPGKCLRFAMNKAIEIESNLRSIQERDRERNSWFENSHLRNKRTTYTYQVVADNASTIVCSNCDKAGHISRECNAPRATCEYCRREGHLMKYCFRKTRGNSQPSNRRNFGGWKQHKYTIVVILSIIMTLFLNPTNAQGTPRWFQPKFVGDYMEDTNSTDCTKVNYLPMIRYEDRLITTRGTLIMIPGRKADYGPCPCDKTKRGFVYDNIRCLVFMNIDVKEDTDKLEFNHRLIATILLRPDNDRMAWAVVANKIITKTKTQFVPKMLDVIKEINSRVLNKVPDIQEAEKLESRVEKKIMATLQKIYPDRAYSIPGEQTGIEDSAEVDYESMNDEQTMIFQPVHETADETIQRLNNIHNGINAVIGTTTTTTTRRPAYSGGRIQQERHESFIRSKAPTPTEEESIVSLPSVTETPRVNVRGRVHFSPFSVFKDDTNMDPTFVSAKDTSLDGMIKRIEEKQKATYANFNPLVASTAKRLREDGAFSETSESSDRAFGERIRKIAELAENLDSYQKIEGFKTELEKIIHHIDGMDAVKVFSLTLVAFFGIYLKKKGWKAIVASVLGRVRKQPDGTISVIPDTNTHANWERDIELTEIRTAPSRNRETPTRTTINRTNAREMTSGREGSIISLDHADEEIDKLLEKRGYSLVLSIISEDKNSELPIVILRIGVILMKTYIDDGSAVSLMSKRRWMQIGKPELEHSEIIVKNTNKEIPLLGKVELSMGIPNRPSIKETFYIAENLTFEVLVGRSFLKQYGSYKHDYRRKCIHLGRYQLPLGYEGPKSKLVLKTDQEKIIQPEDCLLYIKPNKDEIFPYHVKPIRGINNIKNNQTQVQVWNTSTKPIRVTRNTPICAAVQLQPDELFRAEDEYIATEANWEEELPDKVLEKPLTNEELMQITAIPNEVKPLIRKYKEIFYEYRHDPGRYNGPIQHQITLKEDAKPVQHPLRKYKPEHVDAMMDIGGQPIEDCLLYIKPNKDEIFPYHVKPIRGINNIKNNQTQVQVWNTSTKPIRVTRNTPICAAVQLQPDELFRAEDEYIATEANWEEELPDKVLEKPLTNEELMQITAIPNEVKPLIRKYKEIFYEYRHDPGRYNGPIQHQITLKEDAKPVQHPLRKYKPEHVDAMMDIVKDLEANNQIAKSKAAWASPVVMVKKKSGELRKVVDYRQVNLLTKPEVSVLPLIDDLLEKIAGKEVYTTIDLASGFFQIPLEEKSREITAFITPKGLYEYKVTPMGLSGSPATFQRVMEHTFGDLRENVAVYLDDIIVFGKKSDHIKQLEEVFRRLNSTGMKVKLKKTTFLKEKVEFLGHIVSQKGIEIDGNKLDAIDKLAIPDTRKGLRSFLGATNYFRKFILGYAKVAAPLTKLLSEKIEYKWTDEQSKAFLELKRRLKTAPVLAPPDLSRNFIIHTDASEYAIGAVLLQEDTNDKFPRLIACASRTLNDVEKRWQVVEKEALALVYAVKQFRYYIESKVTDVFTDQRAVLAIKSPKENQSKLRRYQLALSAYNLNIYYKEGKANVIADLFSRNPEPKEPLVLMAHTIKQIAMDDNFKEMRTSLIME</sequence>
<dbReference type="PANTHER" id="PTHR37984:SF5">
    <property type="entry name" value="PROTEIN NYNRIN-LIKE"/>
    <property type="match status" value="1"/>
</dbReference>
<evidence type="ECO:0000256" key="5">
    <source>
        <dbReference type="ARBA" id="ARBA00022722"/>
    </source>
</evidence>
<keyword evidence="11" id="KW-0479">Metal-binding</keyword>
<keyword evidence="10" id="KW-0511">Multifunctional enzyme</keyword>
<dbReference type="InterPro" id="IPR043128">
    <property type="entry name" value="Rev_trsase/Diguanyl_cyclase"/>
</dbReference>
<dbReference type="InterPro" id="IPR043502">
    <property type="entry name" value="DNA/RNA_pol_sf"/>
</dbReference>
<dbReference type="InterPro" id="IPR050951">
    <property type="entry name" value="Retrovirus_Pol_polyprotein"/>
</dbReference>
<dbReference type="GO" id="GO:0003677">
    <property type="term" value="F:DNA binding"/>
    <property type="evidence" value="ECO:0007669"/>
    <property type="project" value="UniProtKB-KW"/>
</dbReference>
<keyword evidence="3" id="KW-0808">Transferase</keyword>
<keyword evidence="4" id="KW-0548">Nucleotidyltransferase</keyword>
<name>A0A0N5C0I4_STREA</name>
<evidence type="ECO:0000256" key="1">
    <source>
        <dbReference type="ARBA" id="ARBA00012493"/>
    </source>
</evidence>
<keyword evidence="7" id="KW-0255">Endonuclease</keyword>
<evidence type="ECO:0000256" key="4">
    <source>
        <dbReference type="ARBA" id="ARBA00022695"/>
    </source>
</evidence>
<dbReference type="PROSITE" id="PS50878">
    <property type="entry name" value="RT_POL"/>
    <property type="match status" value="1"/>
</dbReference>
<dbReference type="InterPro" id="IPR036875">
    <property type="entry name" value="Znf_CCHC_sf"/>
</dbReference>
<feature type="domain" description="Reverse transcriptase" evidence="13">
    <location>
        <begin position="1323"/>
        <end position="1500"/>
    </location>
</feature>
<evidence type="ECO:0000256" key="3">
    <source>
        <dbReference type="ARBA" id="ARBA00022679"/>
    </source>
</evidence>
<dbReference type="CDD" id="cd00303">
    <property type="entry name" value="retropepsin_like"/>
    <property type="match status" value="1"/>
</dbReference>
<dbReference type="GO" id="GO:0006508">
    <property type="term" value="P:proteolysis"/>
    <property type="evidence" value="ECO:0007669"/>
    <property type="project" value="UniProtKB-KW"/>
</dbReference>
<evidence type="ECO:0000256" key="10">
    <source>
        <dbReference type="ARBA" id="ARBA00023268"/>
    </source>
</evidence>
<evidence type="ECO:0000256" key="2">
    <source>
        <dbReference type="ARBA" id="ARBA00022670"/>
    </source>
</evidence>
<dbReference type="GO" id="GO:0019899">
    <property type="term" value="F:enzyme binding"/>
    <property type="evidence" value="ECO:0007669"/>
    <property type="project" value="UniProtKB-ARBA"/>
</dbReference>
<dbReference type="InterPro" id="IPR021109">
    <property type="entry name" value="Peptidase_aspartic_dom_sf"/>
</dbReference>
<keyword evidence="5" id="KW-0540">Nuclease</keyword>
<keyword evidence="14" id="KW-1185">Reference proteome</keyword>
<dbReference type="Proteomes" id="UP000046392">
    <property type="component" value="Unplaced"/>
</dbReference>
<dbReference type="GO" id="GO:0004190">
    <property type="term" value="F:aspartic-type endopeptidase activity"/>
    <property type="evidence" value="ECO:0007669"/>
    <property type="project" value="UniProtKB-KW"/>
</dbReference>
<evidence type="ECO:0000313" key="14">
    <source>
        <dbReference type="Proteomes" id="UP000046392"/>
    </source>
</evidence>
<dbReference type="SMART" id="SM00343">
    <property type="entry name" value="ZnF_C2HC"/>
    <property type="match status" value="2"/>
</dbReference>
<keyword evidence="6" id="KW-0064">Aspartyl protease</keyword>
<dbReference type="Pfam" id="PF00078">
    <property type="entry name" value="RVT_1"/>
    <property type="match status" value="1"/>
</dbReference>
<keyword evidence="7" id="KW-0378">Hydrolase</keyword>
<dbReference type="STRING" id="174720.A0A0N5C0I4"/>
<dbReference type="FunFam" id="3.10.20.370:FF:000001">
    <property type="entry name" value="Retrovirus-related Pol polyprotein from transposon 17.6-like protein"/>
    <property type="match status" value="1"/>
</dbReference>
<dbReference type="InterPro" id="IPR000477">
    <property type="entry name" value="RT_dom"/>
</dbReference>